<name>A0A7K0I9I6_9ACTN</name>
<reference evidence="2 3" key="1">
    <citation type="journal article" date="2019" name="Nat. Med.">
        <title>A library of human gut bacterial isolates paired with longitudinal multiomics data enables mechanistic microbiome research.</title>
        <authorList>
            <person name="Poyet M."/>
            <person name="Groussin M."/>
            <person name="Gibbons S.M."/>
            <person name="Avila-Pacheco J."/>
            <person name="Jiang X."/>
            <person name="Kearney S.M."/>
            <person name="Perrotta A.R."/>
            <person name="Berdy B."/>
            <person name="Zhao S."/>
            <person name="Lieberman T.D."/>
            <person name="Swanson P.K."/>
            <person name="Smith M."/>
            <person name="Roesemann S."/>
            <person name="Alexander J.E."/>
            <person name="Rich S.A."/>
            <person name="Livny J."/>
            <person name="Vlamakis H."/>
            <person name="Clish C."/>
            <person name="Bullock K."/>
            <person name="Deik A."/>
            <person name="Scott J."/>
            <person name="Pierce K.A."/>
            <person name="Xavier R.J."/>
            <person name="Alm E.J."/>
        </authorList>
    </citation>
    <scope>NUCLEOTIDE SEQUENCE [LARGE SCALE GENOMIC DNA]</scope>
    <source>
        <strain evidence="2 3">BIOML-A1</strain>
    </source>
</reference>
<dbReference type="AlphaFoldDB" id="A0A7K0I9I6"/>
<dbReference type="RefSeq" id="WP_123674038.1">
    <property type="nucleotide sequence ID" value="NZ_JAJCNT010000015.1"/>
</dbReference>
<dbReference type="EMBL" id="WKZA01000022">
    <property type="protein sequence ID" value="MSA94733.1"/>
    <property type="molecule type" value="Genomic_DNA"/>
</dbReference>
<gene>
    <name evidence="2" type="ORF">GKG38_06610</name>
</gene>
<keyword evidence="1" id="KW-1133">Transmembrane helix</keyword>
<feature type="transmembrane region" description="Helical" evidence="1">
    <location>
        <begin position="119"/>
        <end position="140"/>
    </location>
</feature>
<protein>
    <submittedName>
        <fullName evidence="2">Uncharacterized protein</fullName>
    </submittedName>
</protein>
<evidence type="ECO:0000313" key="2">
    <source>
        <dbReference type="EMBL" id="MSA94733.1"/>
    </source>
</evidence>
<proteinExistence type="predicted"/>
<sequence length="143" mass="16523">MESSFVRLPPSLEDALRPVVDKEQEDRGPVTGLDDLFRVKGLDKCCSGLSIEELQLEMDGFITIEKYKTRVQNSIDYSSREEDRAVLRPTGRGYYYFEMRDKLDRERDRERKKDMCHDWRIAAFTAFVGVLGTVVGFVLGKAF</sequence>
<keyword evidence="1" id="KW-0812">Transmembrane</keyword>
<accession>A0A7K0I9I6</accession>
<dbReference type="Proteomes" id="UP000462865">
    <property type="component" value="Unassembled WGS sequence"/>
</dbReference>
<evidence type="ECO:0000313" key="3">
    <source>
        <dbReference type="Proteomes" id="UP000462865"/>
    </source>
</evidence>
<organism evidence="2 3">
    <name type="scientific">Gordonibacter urolithinfaciens</name>
    <dbReference type="NCBI Taxonomy" id="1335613"/>
    <lineage>
        <taxon>Bacteria</taxon>
        <taxon>Bacillati</taxon>
        <taxon>Actinomycetota</taxon>
        <taxon>Coriobacteriia</taxon>
        <taxon>Eggerthellales</taxon>
        <taxon>Eggerthellaceae</taxon>
        <taxon>Gordonibacter</taxon>
    </lineage>
</organism>
<keyword evidence="1" id="KW-0472">Membrane</keyword>
<evidence type="ECO:0000256" key="1">
    <source>
        <dbReference type="SAM" id="Phobius"/>
    </source>
</evidence>
<comment type="caution">
    <text evidence="2">The sequence shown here is derived from an EMBL/GenBank/DDBJ whole genome shotgun (WGS) entry which is preliminary data.</text>
</comment>